<keyword evidence="6" id="KW-1185">Reference proteome</keyword>
<keyword evidence="3" id="KW-0804">Transcription</keyword>
<dbReference type="InterPro" id="IPR001845">
    <property type="entry name" value="HTH_ArsR_DNA-bd_dom"/>
</dbReference>
<dbReference type="PROSITE" id="PS50987">
    <property type="entry name" value="HTH_ARSR_2"/>
    <property type="match status" value="1"/>
</dbReference>
<gene>
    <name evidence="5" type="ORF">ACFPA8_09555</name>
</gene>
<proteinExistence type="predicted"/>
<dbReference type="SUPFAM" id="SSF46785">
    <property type="entry name" value="Winged helix' DNA-binding domain"/>
    <property type="match status" value="1"/>
</dbReference>
<evidence type="ECO:0000256" key="1">
    <source>
        <dbReference type="ARBA" id="ARBA00023015"/>
    </source>
</evidence>
<name>A0ABV9A634_9ACTN</name>
<dbReference type="Proteomes" id="UP001595997">
    <property type="component" value="Unassembled WGS sequence"/>
</dbReference>
<evidence type="ECO:0000256" key="3">
    <source>
        <dbReference type="ARBA" id="ARBA00023163"/>
    </source>
</evidence>
<dbReference type="InterPro" id="IPR051011">
    <property type="entry name" value="Metal_resp_trans_reg"/>
</dbReference>
<dbReference type="InterPro" id="IPR036388">
    <property type="entry name" value="WH-like_DNA-bd_sf"/>
</dbReference>
<dbReference type="CDD" id="cd00090">
    <property type="entry name" value="HTH_ARSR"/>
    <property type="match status" value="1"/>
</dbReference>
<dbReference type="Pfam" id="PF12840">
    <property type="entry name" value="HTH_20"/>
    <property type="match status" value="1"/>
</dbReference>
<sequence>MAGALRIHFTDRDFRHVQSARSADPIWEAILGLHVLTTPPAHLPARLRPWRRRARERLRGESGSELRSACRLLSDLAPADAAYFPDFLTPAESEEGLSAALATLRATPGARLAREVRKAALYRPPYRPLPSWIRQLASGDRALLGSVADAVHTFHSRLIVPDWSEVEATIAADRAWRLEALEAGMEGVLGRLTPFAWREPVLSAPYPVDQDLHLKGRGMRLVLSFFCHTKPIAIADPNLPPVVVCPVRFGPGGPEGTGGPEGPSGVAAARPSGALGALLGTGRARVLAALTATFTTGAIAARLGMPPSTVSGHLKVLREGGLVRSERAGVHMVHRLTGAGRQLLGR</sequence>
<dbReference type="Gene3D" id="1.10.10.10">
    <property type="entry name" value="Winged helix-like DNA-binding domain superfamily/Winged helix DNA-binding domain"/>
    <property type="match status" value="1"/>
</dbReference>
<protein>
    <submittedName>
        <fullName evidence="5">ArsR/SmtB family transcription factor</fullName>
    </submittedName>
</protein>
<dbReference type="InterPro" id="IPR011991">
    <property type="entry name" value="ArsR-like_HTH"/>
</dbReference>
<organism evidence="5 6">
    <name type="scientific">Streptomyces ovatisporus</name>
    <dbReference type="NCBI Taxonomy" id="1128682"/>
    <lineage>
        <taxon>Bacteria</taxon>
        <taxon>Bacillati</taxon>
        <taxon>Actinomycetota</taxon>
        <taxon>Actinomycetes</taxon>
        <taxon>Kitasatosporales</taxon>
        <taxon>Streptomycetaceae</taxon>
        <taxon>Streptomyces</taxon>
    </lineage>
</organism>
<dbReference type="InterPro" id="IPR036390">
    <property type="entry name" value="WH_DNA-bd_sf"/>
</dbReference>
<comment type="caution">
    <text evidence="5">The sequence shown here is derived from an EMBL/GenBank/DDBJ whole genome shotgun (WGS) entry which is preliminary data.</text>
</comment>
<keyword evidence="2" id="KW-0238">DNA-binding</keyword>
<dbReference type="EMBL" id="JBHSFH010000005">
    <property type="protein sequence ID" value="MFC4494376.1"/>
    <property type="molecule type" value="Genomic_DNA"/>
</dbReference>
<evidence type="ECO:0000313" key="6">
    <source>
        <dbReference type="Proteomes" id="UP001595997"/>
    </source>
</evidence>
<feature type="domain" description="HTH arsR-type" evidence="4">
    <location>
        <begin position="263"/>
        <end position="346"/>
    </location>
</feature>
<accession>A0ABV9A634</accession>
<evidence type="ECO:0000256" key="2">
    <source>
        <dbReference type="ARBA" id="ARBA00023125"/>
    </source>
</evidence>
<reference evidence="6" key="1">
    <citation type="journal article" date="2019" name="Int. J. Syst. Evol. Microbiol.">
        <title>The Global Catalogue of Microorganisms (GCM) 10K type strain sequencing project: providing services to taxonomists for standard genome sequencing and annotation.</title>
        <authorList>
            <consortium name="The Broad Institute Genomics Platform"/>
            <consortium name="The Broad Institute Genome Sequencing Center for Infectious Disease"/>
            <person name="Wu L."/>
            <person name="Ma J."/>
        </authorList>
    </citation>
    <scope>NUCLEOTIDE SEQUENCE [LARGE SCALE GENOMIC DNA]</scope>
    <source>
        <strain evidence="6">CGMCC 4.7357</strain>
    </source>
</reference>
<keyword evidence="1" id="KW-0805">Transcription regulation</keyword>
<dbReference type="PANTHER" id="PTHR43132:SF8">
    <property type="entry name" value="HTH-TYPE TRANSCRIPTIONAL REGULATOR KMTR"/>
    <property type="match status" value="1"/>
</dbReference>
<evidence type="ECO:0000259" key="4">
    <source>
        <dbReference type="PROSITE" id="PS50987"/>
    </source>
</evidence>
<dbReference type="RefSeq" id="WP_386445305.1">
    <property type="nucleotide sequence ID" value="NZ_JBHSFH010000005.1"/>
</dbReference>
<dbReference type="PANTHER" id="PTHR43132">
    <property type="entry name" value="ARSENICAL RESISTANCE OPERON REPRESSOR ARSR-RELATED"/>
    <property type="match status" value="1"/>
</dbReference>
<dbReference type="SMART" id="SM00418">
    <property type="entry name" value="HTH_ARSR"/>
    <property type="match status" value="1"/>
</dbReference>
<evidence type="ECO:0000313" key="5">
    <source>
        <dbReference type="EMBL" id="MFC4494376.1"/>
    </source>
</evidence>